<accession>A0ABV6XN91</accession>
<organism evidence="1 2">
    <name type="scientific">Streptacidiphilus jeojiensis</name>
    <dbReference type="NCBI Taxonomy" id="3229225"/>
    <lineage>
        <taxon>Bacteria</taxon>
        <taxon>Bacillati</taxon>
        <taxon>Actinomycetota</taxon>
        <taxon>Actinomycetes</taxon>
        <taxon>Kitasatosporales</taxon>
        <taxon>Streptomycetaceae</taxon>
        <taxon>Streptacidiphilus</taxon>
    </lineage>
</organism>
<evidence type="ECO:0000313" key="1">
    <source>
        <dbReference type="EMBL" id="MFC1439424.1"/>
    </source>
</evidence>
<dbReference type="RefSeq" id="WP_380564848.1">
    <property type="nucleotide sequence ID" value="NZ_JBEUKS010000004.1"/>
</dbReference>
<dbReference type="EMBL" id="JBEUKS010000004">
    <property type="protein sequence ID" value="MFC1439424.1"/>
    <property type="molecule type" value="Genomic_DNA"/>
</dbReference>
<dbReference type="Proteomes" id="UP001592581">
    <property type="component" value="Unassembled WGS sequence"/>
</dbReference>
<reference evidence="1 2" key="1">
    <citation type="submission" date="2024-06" db="EMBL/GenBank/DDBJ databases">
        <authorList>
            <person name="Lee S.D."/>
        </authorList>
    </citation>
    <scope>NUCLEOTIDE SEQUENCE [LARGE SCALE GENOMIC DNA]</scope>
    <source>
        <strain evidence="1 2">N1-10</strain>
    </source>
</reference>
<gene>
    <name evidence="1" type="ORF">ABUW04_14270</name>
</gene>
<comment type="caution">
    <text evidence="1">The sequence shown here is derived from an EMBL/GenBank/DDBJ whole genome shotgun (WGS) entry which is preliminary data.</text>
</comment>
<name>A0ABV6XN91_9ACTN</name>
<sequence length="214" mass="23124">MNQPFAPRGPRALLLQRVGVLPGFPFLVGRDPRAGVSPDDPMLALAQDVAEAVRAWCATPGDGKRGVTAALGFRVAAELGPGWMLGVHDELHGSTHLACWHCGAFHWHLRPHPVPKLPRVLQVKGQYAHGPLRAEGFGDFSPDEPTAGLQLTPGLVDDFYAWSQAVNHQAQYGTADGPELDARGAALADRLATELGHDWTVEYLALEYGNKGWM</sequence>
<proteinExistence type="predicted"/>
<keyword evidence="2" id="KW-1185">Reference proteome</keyword>
<evidence type="ECO:0000313" key="2">
    <source>
        <dbReference type="Proteomes" id="UP001592581"/>
    </source>
</evidence>
<protein>
    <submittedName>
        <fullName evidence="1">Uncharacterized protein</fullName>
    </submittedName>
</protein>